<dbReference type="Pfam" id="PF00617">
    <property type="entry name" value="RasGEF"/>
    <property type="match status" value="1"/>
</dbReference>
<dbReference type="SUPFAM" id="SSF48366">
    <property type="entry name" value="Ras GEF"/>
    <property type="match status" value="1"/>
</dbReference>
<feature type="compositionally biased region" description="Basic and acidic residues" evidence="3">
    <location>
        <begin position="158"/>
        <end position="168"/>
    </location>
</feature>
<feature type="compositionally biased region" description="Polar residues" evidence="3">
    <location>
        <begin position="112"/>
        <end position="125"/>
    </location>
</feature>
<dbReference type="InterPro" id="IPR036964">
    <property type="entry name" value="RASGEF_cat_dom_sf"/>
</dbReference>
<protein>
    <submittedName>
        <fullName evidence="6">Uncharacterized protein</fullName>
    </submittedName>
</protein>
<dbReference type="GO" id="GO:0007265">
    <property type="term" value="P:Ras protein signal transduction"/>
    <property type="evidence" value="ECO:0007669"/>
    <property type="project" value="TreeGrafter"/>
</dbReference>
<dbReference type="EMBL" id="JAVHNR010000006">
    <property type="protein sequence ID" value="KAK6339584.1"/>
    <property type="molecule type" value="Genomic_DNA"/>
</dbReference>
<feature type="compositionally biased region" description="Polar residues" evidence="3">
    <location>
        <begin position="446"/>
        <end position="466"/>
    </location>
</feature>
<feature type="compositionally biased region" description="Polar residues" evidence="3">
    <location>
        <begin position="185"/>
        <end position="200"/>
    </location>
</feature>
<feature type="region of interest" description="Disordered" evidence="3">
    <location>
        <begin position="445"/>
        <end position="478"/>
    </location>
</feature>
<dbReference type="PANTHER" id="PTHR23113">
    <property type="entry name" value="GUANINE NUCLEOTIDE EXCHANGE FACTOR"/>
    <property type="match status" value="1"/>
</dbReference>
<dbReference type="GO" id="GO:0005886">
    <property type="term" value="C:plasma membrane"/>
    <property type="evidence" value="ECO:0007669"/>
    <property type="project" value="TreeGrafter"/>
</dbReference>
<dbReference type="InterPro" id="IPR008937">
    <property type="entry name" value="Ras-like_GEF"/>
</dbReference>
<feature type="domain" description="Ras-GEF" evidence="4">
    <location>
        <begin position="847"/>
        <end position="1096"/>
    </location>
</feature>
<dbReference type="InterPro" id="IPR001895">
    <property type="entry name" value="RASGEF_cat_dom"/>
</dbReference>
<dbReference type="GO" id="GO:0005085">
    <property type="term" value="F:guanyl-nucleotide exchange factor activity"/>
    <property type="evidence" value="ECO:0007669"/>
    <property type="project" value="UniProtKB-KW"/>
</dbReference>
<feature type="compositionally biased region" description="Basic and acidic residues" evidence="3">
    <location>
        <begin position="263"/>
        <end position="278"/>
    </location>
</feature>
<dbReference type="InterPro" id="IPR000651">
    <property type="entry name" value="Ras-like_Gua-exchang_fac_N"/>
</dbReference>
<dbReference type="AlphaFoldDB" id="A0AAN8MLK5"/>
<organism evidence="6 7">
    <name type="scientific">Orbilia javanica</name>
    <dbReference type="NCBI Taxonomy" id="47235"/>
    <lineage>
        <taxon>Eukaryota</taxon>
        <taxon>Fungi</taxon>
        <taxon>Dikarya</taxon>
        <taxon>Ascomycota</taxon>
        <taxon>Pezizomycotina</taxon>
        <taxon>Orbiliomycetes</taxon>
        <taxon>Orbiliales</taxon>
        <taxon>Orbiliaceae</taxon>
        <taxon>Orbilia</taxon>
    </lineage>
</organism>
<dbReference type="Gene3D" id="1.20.870.10">
    <property type="entry name" value="Son of sevenless (SoS) protein Chain: S domain 1"/>
    <property type="match status" value="1"/>
</dbReference>
<gene>
    <name evidence="6" type="ORF">TWF718_008980</name>
</gene>
<feature type="region of interest" description="Disordered" evidence="3">
    <location>
        <begin position="181"/>
        <end position="238"/>
    </location>
</feature>
<accession>A0AAN8MLK5</accession>
<name>A0AAN8MLK5_9PEZI</name>
<evidence type="ECO:0000256" key="2">
    <source>
        <dbReference type="PROSITE-ProRule" id="PRU00168"/>
    </source>
</evidence>
<proteinExistence type="predicted"/>
<evidence type="ECO:0000256" key="3">
    <source>
        <dbReference type="SAM" id="MobiDB-lite"/>
    </source>
</evidence>
<sequence>MEAVIRPQHTLLIQIPGHHHHPKSDGKKNNERKSRLRPSWLRTNKSNNSKSCSTEHKSETSCTADPKTSYPSPIAVQLVEEDFTASIGQSVELSPRATFPTTNRTYEKRHSQNQVETMSPSSTVLSKILGASSSRDRASKSLQQQQQQQQNPDQEYEPEPKLSFTDRRKLNAKELRLELGRSYEDNSYSPKRSGSFQKNPDLSRDSPVRYSSEYSDKVDQHSAEIKQDKAKAPSTPIHTSVAHSISSYLGSFGILTPPPNSKKLREEEEARRIEELKRSIRHLTPPRTPHHPQDLSRQTLAPSDTPHTRQEWSPPRSFSIRHVRNSSTDSTISSSTSMVDDSSSDSAISPTNISRPIISVPQSSPELNAISAGLFENPRQFVPKPPRARHSVDETRTRNKEFPLAQLASFAEPNFPNPSQVAYDVRDMVMPVVMIANALGFPHKASVNQQPGNQPTDISPPTQNQKSKSDKPNKKTSLKVKSTLNVFPRKPFTRASSDSKVIRNNPYLHSSITQQATSSLSTQTYVEETQYTMASAISSLENLHATSSITTCSAPVSAFDDDSSDDDYFGDFKNLSGLGARNLRRRRTSLKRFSRDSISLTTDRPFSRLSFSSKQDPLGFPKEIENRQMSTENFISIRQIPIPEEAQLSTSAGTFNKARFGGSRVIRENEVHHLKDGDGYDHLVLEQEDSKTLVVSGTLDCLMMELCASIETGDDEAFADVFLRTSILFTSPLLLLKGLTSHFRNVNSRVQERILVVIERWLRTQPEDILEAEATRETLLIFLAEVSCWGHTQYAVRLTQVYSLMKDRLQNFQSTVEEARKLNDSIDSAASSSFPENLKLFFGDENIMLEVAQYLTAVDLILFRDASHTRTVVLWWMSQTSEEQNSWSWECEIPYTDRTTTDSIIERVHRLLRRSANFKFWIQHEILVMTKFEDRADLISSLIHLALLLRDQVNLQSCLVIVEALATDTIISLEKTWDCVPIERIREFSELRALLDQSTYVNFFSQCKDFAIPYFPFFIKAVTTILNQSTNASSRYSDASKIHVDSQVETSLYRPPTSPTSDKSNRHPPTLLDFKKYRSFVKEVSVYRTMTKYPPRFVWSLDRKCFVFRKMEIGRLAFPRDRDNASRATSRMRSGSVASIPEDTPDASYLNHLSEIIEGRIDTVLSPITQSNLDVDLTKMQQFTRAVKSLRQQVHGEDLHC</sequence>
<dbReference type="Proteomes" id="UP001313282">
    <property type="component" value="Unassembled WGS sequence"/>
</dbReference>
<feature type="compositionally biased region" description="Basic and acidic residues" evidence="3">
    <location>
        <begin position="214"/>
        <end position="231"/>
    </location>
</feature>
<evidence type="ECO:0000256" key="1">
    <source>
        <dbReference type="ARBA" id="ARBA00022658"/>
    </source>
</evidence>
<dbReference type="SMART" id="SM00147">
    <property type="entry name" value="RasGEF"/>
    <property type="match status" value="1"/>
</dbReference>
<feature type="domain" description="N-terminal Ras-GEF" evidence="5">
    <location>
        <begin position="690"/>
        <end position="806"/>
    </location>
</feature>
<feature type="region of interest" description="Disordered" evidence="3">
    <location>
        <begin position="1"/>
        <end position="70"/>
    </location>
</feature>
<evidence type="ECO:0000259" key="4">
    <source>
        <dbReference type="PROSITE" id="PS50009"/>
    </source>
</evidence>
<keyword evidence="1 2" id="KW-0344">Guanine-nucleotide releasing factor</keyword>
<reference evidence="6 7" key="1">
    <citation type="submission" date="2019-10" db="EMBL/GenBank/DDBJ databases">
        <authorList>
            <person name="Palmer J.M."/>
        </authorList>
    </citation>
    <scope>NUCLEOTIDE SEQUENCE [LARGE SCALE GENOMIC DNA]</scope>
    <source>
        <strain evidence="6 7">TWF718</strain>
    </source>
</reference>
<evidence type="ECO:0000313" key="6">
    <source>
        <dbReference type="EMBL" id="KAK6339584.1"/>
    </source>
</evidence>
<dbReference type="PROSITE" id="PS50009">
    <property type="entry name" value="RASGEF_CAT"/>
    <property type="match status" value="1"/>
</dbReference>
<evidence type="ECO:0000259" key="5">
    <source>
        <dbReference type="PROSITE" id="PS50212"/>
    </source>
</evidence>
<feature type="region of interest" description="Disordered" evidence="3">
    <location>
        <begin position="1050"/>
        <end position="1069"/>
    </location>
</feature>
<keyword evidence="7" id="KW-1185">Reference proteome</keyword>
<evidence type="ECO:0000313" key="7">
    <source>
        <dbReference type="Proteomes" id="UP001313282"/>
    </source>
</evidence>
<dbReference type="Gene3D" id="1.10.840.10">
    <property type="entry name" value="Ras guanine-nucleotide exchange factors catalytic domain"/>
    <property type="match status" value="1"/>
</dbReference>
<feature type="compositionally biased region" description="Basic and acidic residues" evidence="3">
    <location>
        <begin position="23"/>
        <end position="33"/>
    </location>
</feature>
<dbReference type="PROSITE" id="PS50212">
    <property type="entry name" value="RASGEF_NTER"/>
    <property type="match status" value="1"/>
</dbReference>
<dbReference type="InterPro" id="IPR023578">
    <property type="entry name" value="Ras_GEF_dom_sf"/>
</dbReference>
<feature type="region of interest" description="Disordered" evidence="3">
    <location>
        <begin position="102"/>
        <end position="168"/>
    </location>
</feature>
<feature type="compositionally biased region" description="Low complexity" evidence="3">
    <location>
        <begin position="326"/>
        <end position="354"/>
    </location>
</feature>
<feature type="region of interest" description="Disordered" evidence="3">
    <location>
        <begin position="250"/>
        <end position="360"/>
    </location>
</feature>
<comment type="caution">
    <text evidence="6">The sequence shown here is derived from an EMBL/GenBank/DDBJ whole genome shotgun (WGS) entry which is preliminary data.</text>
</comment>
<dbReference type="PANTHER" id="PTHR23113:SF363">
    <property type="entry name" value="PROTEIN SON OF SEVENLESS"/>
    <property type="match status" value="1"/>
</dbReference>